<dbReference type="InterPro" id="IPR024079">
    <property type="entry name" value="MetalloPept_cat_dom_sf"/>
</dbReference>
<dbReference type="GO" id="GO:0016485">
    <property type="term" value="P:protein processing"/>
    <property type="evidence" value="ECO:0007669"/>
    <property type="project" value="TreeGrafter"/>
</dbReference>
<proteinExistence type="predicted"/>
<reference evidence="1" key="2">
    <citation type="submission" date="2021-09" db="EMBL/GenBank/DDBJ databases">
        <authorList>
            <person name="Jia N."/>
            <person name="Wang J."/>
            <person name="Shi W."/>
            <person name="Du L."/>
            <person name="Sun Y."/>
            <person name="Zhan W."/>
            <person name="Jiang J."/>
            <person name="Wang Q."/>
            <person name="Zhang B."/>
            <person name="Ji P."/>
            <person name="Sakyi L.B."/>
            <person name="Cui X."/>
            <person name="Yuan T."/>
            <person name="Jiang B."/>
            <person name="Yang W."/>
            <person name="Lam T.T.-Y."/>
            <person name="Chang Q."/>
            <person name="Ding S."/>
            <person name="Wang X."/>
            <person name="Zhu J."/>
            <person name="Ruan X."/>
            <person name="Zhao L."/>
            <person name="Wei J."/>
            <person name="Que T."/>
            <person name="Du C."/>
            <person name="Cheng J."/>
            <person name="Dai P."/>
            <person name="Han X."/>
            <person name="Huang E."/>
            <person name="Gao Y."/>
            <person name="Liu J."/>
            <person name="Shao H."/>
            <person name="Ye R."/>
            <person name="Li L."/>
            <person name="Wei W."/>
            <person name="Wang X."/>
            <person name="Wang C."/>
            <person name="Huo Q."/>
            <person name="Li W."/>
            <person name="Guo W."/>
            <person name="Chen H."/>
            <person name="Chen S."/>
            <person name="Zhou L."/>
            <person name="Zhou L."/>
            <person name="Ni X."/>
            <person name="Tian J."/>
            <person name="Zhou Y."/>
            <person name="Sheng Y."/>
            <person name="Liu T."/>
            <person name="Pan Y."/>
            <person name="Xia L."/>
            <person name="Li J."/>
            <person name="Zhao F."/>
            <person name="Cao W."/>
        </authorList>
    </citation>
    <scope>NUCLEOTIDE SEQUENCE</scope>
    <source>
        <strain evidence="1">Rmic-2018</strain>
        <tissue evidence="1">Larvae</tissue>
    </source>
</reference>
<dbReference type="AlphaFoldDB" id="A0A9J6DKL0"/>
<dbReference type="GO" id="GO:0004222">
    <property type="term" value="F:metalloendopeptidase activity"/>
    <property type="evidence" value="ECO:0007669"/>
    <property type="project" value="InterPro"/>
</dbReference>
<dbReference type="Gene3D" id="1.10.1380.10">
    <property type="entry name" value="Neutral endopeptidase , domain2"/>
    <property type="match status" value="1"/>
</dbReference>
<dbReference type="InterPro" id="IPR042089">
    <property type="entry name" value="Peptidase_M13_dom_2"/>
</dbReference>
<protein>
    <submittedName>
        <fullName evidence="1">Uncharacterized protein</fullName>
    </submittedName>
</protein>
<name>A0A9J6DKL0_RHIMP</name>
<dbReference type="SUPFAM" id="SSF55486">
    <property type="entry name" value="Metalloproteases ('zincins'), catalytic domain"/>
    <property type="match status" value="1"/>
</dbReference>
<dbReference type="Gene3D" id="3.40.390.10">
    <property type="entry name" value="Collagenase (Catalytic Domain)"/>
    <property type="match status" value="2"/>
</dbReference>
<evidence type="ECO:0000313" key="2">
    <source>
        <dbReference type="Proteomes" id="UP000821866"/>
    </source>
</evidence>
<dbReference type="EMBL" id="JABSTU010000009">
    <property type="protein sequence ID" value="KAH8022376.1"/>
    <property type="molecule type" value="Genomic_DNA"/>
</dbReference>
<gene>
    <name evidence="1" type="ORF">HPB51_023663</name>
</gene>
<keyword evidence="2" id="KW-1185">Reference proteome</keyword>
<dbReference type="InterPro" id="IPR000718">
    <property type="entry name" value="Peptidase_M13"/>
</dbReference>
<sequence>MTLTLLRESSRQRLRQLGRATAPYGDGWEHPQTAVRPLYSLETNALFVPLGAAASPLYANGAPATWKLGALGTLVAHEITNKVFEFADSWHQLATPEPHCFPNASLAYAFAVQGAYSALSLVSHEGGVVIARQRLRGLERFSDAQLFFMASCFTLCHVGGAEAAKNEALCNEAMRHSRGFAKWFSCPKDSPMNPTDKCSL</sequence>
<accession>A0A9J6DKL0</accession>
<dbReference type="PROSITE" id="PS51885">
    <property type="entry name" value="NEPRILYSIN"/>
    <property type="match status" value="1"/>
</dbReference>
<dbReference type="PANTHER" id="PTHR11733">
    <property type="entry name" value="ZINC METALLOPROTEASE FAMILY M13 NEPRILYSIN-RELATED"/>
    <property type="match status" value="1"/>
</dbReference>
<organism evidence="1 2">
    <name type="scientific">Rhipicephalus microplus</name>
    <name type="common">Cattle tick</name>
    <name type="synonym">Boophilus microplus</name>
    <dbReference type="NCBI Taxonomy" id="6941"/>
    <lineage>
        <taxon>Eukaryota</taxon>
        <taxon>Metazoa</taxon>
        <taxon>Ecdysozoa</taxon>
        <taxon>Arthropoda</taxon>
        <taxon>Chelicerata</taxon>
        <taxon>Arachnida</taxon>
        <taxon>Acari</taxon>
        <taxon>Parasitiformes</taxon>
        <taxon>Ixodida</taxon>
        <taxon>Ixodoidea</taxon>
        <taxon>Ixodidae</taxon>
        <taxon>Rhipicephalinae</taxon>
        <taxon>Rhipicephalus</taxon>
        <taxon>Boophilus</taxon>
    </lineage>
</organism>
<dbReference type="GO" id="GO:0005886">
    <property type="term" value="C:plasma membrane"/>
    <property type="evidence" value="ECO:0007669"/>
    <property type="project" value="TreeGrafter"/>
</dbReference>
<dbReference type="PANTHER" id="PTHR11733:SF241">
    <property type="entry name" value="GH26575P-RELATED"/>
    <property type="match status" value="1"/>
</dbReference>
<comment type="caution">
    <text evidence="1">The sequence shown here is derived from an EMBL/GenBank/DDBJ whole genome shotgun (WGS) entry which is preliminary data.</text>
</comment>
<evidence type="ECO:0000313" key="1">
    <source>
        <dbReference type="EMBL" id="KAH8022376.1"/>
    </source>
</evidence>
<dbReference type="Proteomes" id="UP000821866">
    <property type="component" value="Chromosome 7"/>
</dbReference>
<reference evidence="1" key="1">
    <citation type="journal article" date="2020" name="Cell">
        <title>Large-Scale Comparative Analyses of Tick Genomes Elucidate Their Genetic Diversity and Vector Capacities.</title>
        <authorList>
            <consortium name="Tick Genome and Microbiome Consortium (TIGMIC)"/>
            <person name="Jia N."/>
            <person name="Wang J."/>
            <person name="Shi W."/>
            <person name="Du L."/>
            <person name="Sun Y."/>
            <person name="Zhan W."/>
            <person name="Jiang J.F."/>
            <person name="Wang Q."/>
            <person name="Zhang B."/>
            <person name="Ji P."/>
            <person name="Bell-Sakyi L."/>
            <person name="Cui X.M."/>
            <person name="Yuan T.T."/>
            <person name="Jiang B.G."/>
            <person name="Yang W.F."/>
            <person name="Lam T.T."/>
            <person name="Chang Q.C."/>
            <person name="Ding S.J."/>
            <person name="Wang X.J."/>
            <person name="Zhu J.G."/>
            <person name="Ruan X.D."/>
            <person name="Zhao L."/>
            <person name="Wei J.T."/>
            <person name="Ye R.Z."/>
            <person name="Que T.C."/>
            <person name="Du C.H."/>
            <person name="Zhou Y.H."/>
            <person name="Cheng J.X."/>
            <person name="Dai P.F."/>
            <person name="Guo W.B."/>
            <person name="Han X.H."/>
            <person name="Huang E.J."/>
            <person name="Li L.F."/>
            <person name="Wei W."/>
            <person name="Gao Y.C."/>
            <person name="Liu J.Z."/>
            <person name="Shao H.Z."/>
            <person name="Wang X."/>
            <person name="Wang C.C."/>
            <person name="Yang T.C."/>
            <person name="Huo Q.B."/>
            <person name="Li W."/>
            <person name="Chen H.Y."/>
            <person name="Chen S.E."/>
            <person name="Zhou L.G."/>
            <person name="Ni X.B."/>
            <person name="Tian J.H."/>
            <person name="Sheng Y."/>
            <person name="Liu T."/>
            <person name="Pan Y.S."/>
            <person name="Xia L.Y."/>
            <person name="Li J."/>
            <person name="Zhao F."/>
            <person name="Cao W.C."/>
        </authorList>
    </citation>
    <scope>NUCLEOTIDE SEQUENCE</scope>
    <source>
        <strain evidence="1">Rmic-2018</strain>
    </source>
</reference>